<evidence type="ECO:0000256" key="1">
    <source>
        <dbReference type="SAM" id="MobiDB-lite"/>
    </source>
</evidence>
<dbReference type="InterPro" id="IPR029063">
    <property type="entry name" value="SAM-dependent_MTases_sf"/>
</dbReference>
<dbReference type="AlphaFoldDB" id="A0A8I0EVR7"/>
<feature type="region of interest" description="Disordered" evidence="1">
    <location>
        <begin position="579"/>
        <end position="610"/>
    </location>
</feature>
<feature type="compositionally biased region" description="Basic residues" evidence="1">
    <location>
        <begin position="600"/>
        <end position="610"/>
    </location>
</feature>
<evidence type="ECO:0000313" key="4">
    <source>
        <dbReference type="Proteomes" id="UP000620591"/>
    </source>
</evidence>
<keyword evidence="3" id="KW-0808">Transferase</keyword>
<dbReference type="RefSeq" id="WP_187769878.1">
    <property type="nucleotide sequence ID" value="NZ_JACTVM010000004.1"/>
</dbReference>
<dbReference type="EMBL" id="JACTVM010000004">
    <property type="protein sequence ID" value="MBC9227311.1"/>
    <property type="molecule type" value="Genomic_DNA"/>
</dbReference>
<reference evidence="4" key="1">
    <citation type="submission" date="2022-11" db="EMBL/GenBank/DDBJ databases">
        <title>Novel species in genus Aeromicrobium.</title>
        <authorList>
            <person name="Zhang G."/>
        </authorList>
    </citation>
    <scope>NUCLEOTIDE SEQUENCE [LARGE SCALE GENOMIC DNA]</scope>
    <source>
        <strain evidence="4">zg-636</strain>
    </source>
</reference>
<dbReference type="CDD" id="cd02440">
    <property type="entry name" value="AdoMet_MTases"/>
    <property type="match status" value="1"/>
</dbReference>
<dbReference type="PANTHER" id="PTHR13627">
    <property type="entry name" value="FUKUTIN RELATED PROTEIN"/>
    <property type="match status" value="1"/>
</dbReference>
<dbReference type="GO" id="GO:0008168">
    <property type="term" value="F:methyltransferase activity"/>
    <property type="evidence" value="ECO:0007669"/>
    <property type="project" value="UniProtKB-KW"/>
</dbReference>
<dbReference type="InterPro" id="IPR052613">
    <property type="entry name" value="LicD_transferase"/>
</dbReference>
<dbReference type="Pfam" id="PF13649">
    <property type="entry name" value="Methyltransf_25"/>
    <property type="match status" value="1"/>
</dbReference>
<feature type="domain" description="Methyltransferase" evidence="2">
    <location>
        <begin position="399"/>
        <end position="493"/>
    </location>
</feature>
<comment type="caution">
    <text evidence="3">The sequence shown here is derived from an EMBL/GenBank/DDBJ whole genome shotgun (WGS) entry which is preliminary data.</text>
</comment>
<dbReference type="SUPFAM" id="SSF53335">
    <property type="entry name" value="S-adenosyl-L-methionine-dependent methyltransferases"/>
    <property type="match status" value="1"/>
</dbReference>
<sequence length="610" mass="67232">MSSTWSRTWVDTAIRQLVTDPESPVAEPGVPWQEIVQLLTRQVLAGDRTDAYHGLRGTAALDDLQKREFIESLNVNYLFGQGREWTNHGVLRSFRFWSHDEKVRYLQGANRIIEMLEGVGAGVMLGFGSVLAHVRDGDFIPHDDDLDLIVAFDSAEVPSLTEALELTSAVLLDAGCEVSGDLPTHRKARWGDDHHVDVFVGLIEGDRVSWFPSARRGLAVDQVLPAQEVDFLGVKVKMPAQLEEYLQITYGPDWATPISNWNHPWNRAEYADLLGEGPPPPSVAAAATLSHRPRLTHPAQRIVKRAEELSLAEPQDFGRAVKQLRRLSVDEFAEFMWSLPDPARPGLSRLLPAMASPAVQQGWTGASGQDLLPQATAFVRSVETAYLRHTGGRLEGRTILDVGVGYGRDLRLMYRYTDPSALWGVDARPAALEACRESGVAAQLRQCDEAPDVMPVDGTMFDLAYSFSLFTHLPAPSALAVLEATRQVLKPGGIFVITVRPTDFWALRAPQRGADPAALRAEHREHGIAHLSEDGDPAPWSGDATVSPLFFKRHGWKVVGRDWNAVDPHQMILVLQAQPQESRPATPADPPSGGAGIAQRARRALRRRIG</sequence>
<dbReference type="Proteomes" id="UP000620591">
    <property type="component" value="Unassembled WGS sequence"/>
</dbReference>
<gene>
    <name evidence="3" type="ORF">IBG24_13405</name>
</gene>
<keyword evidence="3" id="KW-0489">Methyltransferase</keyword>
<proteinExistence type="predicted"/>
<dbReference type="PANTHER" id="PTHR13627:SF31">
    <property type="entry name" value="RIBITOL 5-PHOSPHATE TRANSFERASE FKRP"/>
    <property type="match status" value="1"/>
</dbReference>
<accession>A0A8I0EVR7</accession>
<dbReference type="InterPro" id="IPR041698">
    <property type="entry name" value="Methyltransf_25"/>
</dbReference>
<dbReference type="GO" id="GO:0032259">
    <property type="term" value="P:methylation"/>
    <property type="evidence" value="ECO:0007669"/>
    <property type="project" value="UniProtKB-KW"/>
</dbReference>
<organism evidence="3 4">
    <name type="scientific">Aeromicrobium senzhongii</name>
    <dbReference type="NCBI Taxonomy" id="2663859"/>
    <lineage>
        <taxon>Bacteria</taxon>
        <taxon>Bacillati</taxon>
        <taxon>Actinomycetota</taxon>
        <taxon>Actinomycetes</taxon>
        <taxon>Propionibacteriales</taxon>
        <taxon>Nocardioidaceae</taxon>
        <taxon>Aeromicrobium</taxon>
    </lineage>
</organism>
<protein>
    <submittedName>
        <fullName evidence="3">Methyltransferase domain-containing protein</fullName>
    </submittedName>
</protein>
<name>A0A8I0EVR7_9ACTN</name>
<dbReference type="Gene3D" id="3.40.50.150">
    <property type="entry name" value="Vaccinia Virus protein VP39"/>
    <property type="match status" value="1"/>
</dbReference>
<evidence type="ECO:0000313" key="3">
    <source>
        <dbReference type="EMBL" id="MBC9227311.1"/>
    </source>
</evidence>
<evidence type="ECO:0000259" key="2">
    <source>
        <dbReference type="Pfam" id="PF13649"/>
    </source>
</evidence>